<name>A0A0L0TEB8_ALLM3</name>
<proteinExistence type="predicted"/>
<feature type="region of interest" description="Disordered" evidence="1">
    <location>
        <begin position="542"/>
        <end position="592"/>
    </location>
</feature>
<dbReference type="AlphaFoldDB" id="A0A0L0TEB8"/>
<protein>
    <recommendedName>
        <fullName evidence="2">ATPase RavA-like AAA lid domain-containing protein</fullName>
    </recommendedName>
</protein>
<reference evidence="3 4" key="1">
    <citation type="submission" date="2009-11" db="EMBL/GenBank/DDBJ databases">
        <title>Annotation of Allomyces macrogynus ATCC 38327.</title>
        <authorList>
            <consortium name="The Broad Institute Genome Sequencing Platform"/>
            <person name="Russ C."/>
            <person name="Cuomo C."/>
            <person name="Burger G."/>
            <person name="Gray M.W."/>
            <person name="Holland P.W.H."/>
            <person name="King N."/>
            <person name="Lang F.B.F."/>
            <person name="Roger A.J."/>
            <person name="Ruiz-Trillo I."/>
            <person name="Young S.K."/>
            <person name="Zeng Q."/>
            <person name="Gargeya S."/>
            <person name="Fitzgerald M."/>
            <person name="Haas B."/>
            <person name="Abouelleil A."/>
            <person name="Alvarado L."/>
            <person name="Arachchi H.M."/>
            <person name="Berlin A."/>
            <person name="Chapman S.B."/>
            <person name="Gearin G."/>
            <person name="Goldberg J."/>
            <person name="Griggs A."/>
            <person name="Gujja S."/>
            <person name="Hansen M."/>
            <person name="Heiman D."/>
            <person name="Howarth C."/>
            <person name="Larimer J."/>
            <person name="Lui A."/>
            <person name="MacDonald P.J.P."/>
            <person name="McCowen C."/>
            <person name="Montmayeur A."/>
            <person name="Murphy C."/>
            <person name="Neiman D."/>
            <person name="Pearson M."/>
            <person name="Priest M."/>
            <person name="Roberts A."/>
            <person name="Saif S."/>
            <person name="Shea T."/>
            <person name="Sisk P."/>
            <person name="Stolte C."/>
            <person name="Sykes S."/>
            <person name="Wortman J."/>
            <person name="Nusbaum C."/>
            <person name="Birren B."/>
        </authorList>
    </citation>
    <scope>NUCLEOTIDE SEQUENCE [LARGE SCALE GENOMIC DNA]</scope>
    <source>
        <strain evidence="3 4">ATCC 38327</strain>
    </source>
</reference>
<evidence type="ECO:0000256" key="1">
    <source>
        <dbReference type="SAM" id="MobiDB-lite"/>
    </source>
</evidence>
<dbReference type="Pfam" id="PF17868">
    <property type="entry name" value="AAA_lid_8"/>
    <property type="match status" value="1"/>
</dbReference>
<dbReference type="Proteomes" id="UP000054350">
    <property type="component" value="Unassembled WGS sequence"/>
</dbReference>
<evidence type="ECO:0000313" key="3">
    <source>
        <dbReference type="EMBL" id="KNE73015.1"/>
    </source>
</evidence>
<feature type="domain" description="ATPase RavA-like AAA lid" evidence="2">
    <location>
        <begin position="67"/>
        <end position="118"/>
    </location>
</feature>
<reference evidence="4" key="2">
    <citation type="submission" date="2009-11" db="EMBL/GenBank/DDBJ databases">
        <title>The Genome Sequence of Allomyces macrogynus strain ATCC 38327.</title>
        <authorList>
            <consortium name="The Broad Institute Genome Sequencing Platform"/>
            <person name="Russ C."/>
            <person name="Cuomo C."/>
            <person name="Shea T."/>
            <person name="Young S.K."/>
            <person name="Zeng Q."/>
            <person name="Koehrsen M."/>
            <person name="Haas B."/>
            <person name="Borodovsky M."/>
            <person name="Guigo R."/>
            <person name="Alvarado L."/>
            <person name="Berlin A."/>
            <person name="Borenstein D."/>
            <person name="Chen Z."/>
            <person name="Engels R."/>
            <person name="Freedman E."/>
            <person name="Gellesch M."/>
            <person name="Goldberg J."/>
            <person name="Griggs A."/>
            <person name="Gujja S."/>
            <person name="Heiman D."/>
            <person name="Hepburn T."/>
            <person name="Howarth C."/>
            <person name="Jen D."/>
            <person name="Larson L."/>
            <person name="Lewis B."/>
            <person name="Mehta T."/>
            <person name="Park D."/>
            <person name="Pearson M."/>
            <person name="Roberts A."/>
            <person name="Saif S."/>
            <person name="Shenoy N."/>
            <person name="Sisk P."/>
            <person name="Stolte C."/>
            <person name="Sykes S."/>
            <person name="Walk T."/>
            <person name="White J."/>
            <person name="Yandava C."/>
            <person name="Burger G."/>
            <person name="Gray M.W."/>
            <person name="Holland P.W.H."/>
            <person name="King N."/>
            <person name="Lang F.B.F."/>
            <person name="Roger A.J."/>
            <person name="Ruiz-Trillo I."/>
            <person name="Lander E."/>
            <person name="Nusbaum C."/>
        </authorList>
    </citation>
    <scope>NUCLEOTIDE SEQUENCE [LARGE SCALE GENOMIC DNA]</scope>
    <source>
        <strain evidence="4">ATCC 38327</strain>
    </source>
</reference>
<evidence type="ECO:0000259" key="2">
    <source>
        <dbReference type="Pfam" id="PF17868"/>
    </source>
</evidence>
<keyword evidence="4" id="KW-1185">Reference proteome</keyword>
<accession>A0A0L0TEB8</accession>
<dbReference type="EMBL" id="GG745386">
    <property type="protein sequence ID" value="KNE73015.1"/>
    <property type="molecule type" value="Genomic_DNA"/>
</dbReference>
<dbReference type="VEuPathDB" id="FungiDB:AMAG_20668"/>
<evidence type="ECO:0000313" key="4">
    <source>
        <dbReference type="Proteomes" id="UP000054350"/>
    </source>
</evidence>
<gene>
    <name evidence="3" type="ORF">AMAG_20668</name>
</gene>
<sequence length="592" mass="64006">MILDLVSDVHAFLNAFDKAPVSPLPDNVKTMFLEHVRFANGLSPAGEAAAPPTRFAQTQSREVYCNNVITDRGIVAFSDILRIIALLHGRGATPCILDVFPLTYMSWHTMAQRKAVTNDMLGKLRDALPALVEEQGVKWVYDAICAHLFIPNAIKAALYSEILADLAHAGLVDVVVDLLRNPDVDPSHCGYQLGLWAVTNANRPLLDMLLLDDRIDTSALGRKEDAGAPPRSARDEGQLTNLKEARALVIPAEEADKIVSSEAMTAQVAADEGPTRQTAACKEEVRQVVTQLEKQGQGVNDEHALELAEKLLGGTHVLDLPALLRLSKLASQQDDLITLSAALVFHGAHVGEHNWIIPVNDPASSVGEVLRIKVYWLKISTVKFLVPGGEWDLYLRLRSPANVLPKIDVEIHDEAPILRRVSPIVAPAPSSSSAPERVSSQLVGTVRGFSKFDEIAASASSGPPIVAAPALYEAITLRTVDSLHPEDRDIIDPQWESVTNMTAARAPDVGSVRAWPPAAGMPMGVDDVARFHQQVDVRGGLPPPPYVPPALGQEEAMVDPEEAAPAMEQPRQELDGDIPALEPTEQRAALAL</sequence>
<dbReference type="InterPro" id="IPR041538">
    <property type="entry name" value="RavA-like_AAA_lid"/>
</dbReference>
<organism evidence="3 4">
    <name type="scientific">Allomyces macrogynus (strain ATCC 38327)</name>
    <name type="common">Allomyces javanicus var. macrogynus</name>
    <dbReference type="NCBI Taxonomy" id="578462"/>
    <lineage>
        <taxon>Eukaryota</taxon>
        <taxon>Fungi</taxon>
        <taxon>Fungi incertae sedis</taxon>
        <taxon>Blastocladiomycota</taxon>
        <taxon>Blastocladiomycetes</taxon>
        <taxon>Blastocladiales</taxon>
        <taxon>Blastocladiaceae</taxon>
        <taxon>Allomyces</taxon>
    </lineage>
</organism>